<name>R0KV07_NOSB1</name>
<keyword evidence="3" id="KW-1185">Reference proteome</keyword>
<sequence>MSNKNPFISINLIYALHLYQFFDTLYPSILYLCIFAPISSPLFPYLTPPLLFPYYPYLIPPSHIPIFNSSPVTQLSPFPP</sequence>
<feature type="transmembrane region" description="Helical" evidence="1">
    <location>
        <begin position="29"/>
        <end position="47"/>
    </location>
</feature>
<keyword evidence="1" id="KW-0472">Membrane</keyword>
<evidence type="ECO:0000256" key="1">
    <source>
        <dbReference type="SAM" id="Phobius"/>
    </source>
</evidence>
<reference evidence="2 3" key="1">
    <citation type="journal article" date="2013" name="BMC Genomics">
        <title>Comparative genomics of parasitic silkworm microsporidia reveal an association between genome expansion and host adaptation.</title>
        <authorList>
            <person name="Pan G."/>
            <person name="Xu J."/>
            <person name="Li T."/>
            <person name="Xia Q."/>
            <person name="Liu S.L."/>
            <person name="Zhang G."/>
            <person name="Li S."/>
            <person name="Li C."/>
            <person name="Liu H."/>
            <person name="Yang L."/>
            <person name="Liu T."/>
            <person name="Zhang X."/>
            <person name="Wu Z."/>
            <person name="Fan W."/>
            <person name="Dang X."/>
            <person name="Xiang H."/>
            <person name="Tao M."/>
            <person name="Li Y."/>
            <person name="Hu J."/>
            <person name="Li Z."/>
            <person name="Lin L."/>
            <person name="Luo J."/>
            <person name="Geng L."/>
            <person name="Wang L."/>
            <person name="Long M."/>
            <person name="Wan Y."/>
            <person name="He N."/>
            <person name="Zhang Z."/>
            <person name="Lu C."/>
            <person name="Keeling P.J."/>
            <person name="Wang J."/>
            <person name="Xiang Z."/>
            <person name="Zhou Z."/>
        </authorList>
    </citation>
    <scope>NUCLEOTIDE SEQUENCE [LARGE SCALE GENOMIC DNA]</scope>
    <source>
        <strain evidence="3">CQ1 / CVCC 102059</strain>
    </source>
</reference>
<evidence type="ECO:0000313" key="3">
    <source>
        <dbReference type="Proteomes" id="UP000016927"/>
    </source>
</evidence>
<protein>
    <submittedName>
        <fullName evidence="2">Uncharacterized protein</fullName>
    </submittedName>
</protein>
<dbReference type="Proteomes" id="UP000016927">
    <property type="component" value="Unassembled WGS sequence"/>
</dbReference>
<dbReference type="EMBL" id="KB908949">
    <property type="protein sequence ID" value="EOB14052.1"/>
    <property type="molecule type" value="Genomic_DNA"/>
</dbReference>
<dbReference type="HOGENOM" id="CLU_2590357_0_0_1"/>
<keyword evidence="1" id="KW-0812">Transmembrane</keyword>
<dbReference type="VEuPathDB" id="MicrosporidiaDB:NBO_41g0027"/>
<gene>
    <name evidence="2" type="ORF">NBO_41g0027</name>
</gene>
<proteinExistence type="predicted"/>
<dbReference type="AlphaFoldDB" id="R0KV07"/>
<organism evidence="2 3">
    <name type="scientific">Nosema bombycis (strain CQ1 / CVCC 102059)</name>
    <name type="common">Microsporidian parasite</name>
    <name type="synonym">Pebrine of silkworm</name>
    <dbReference type="NCBI Taxonomy" id="578461"/>
    <lineage>
        <taxon>Eukaryota</taxon>
        <taxon>Fungi</taxon>
        <taxon>Fungi incertae sedis</taxon>
        <taxon>Microsporidia</taxon>
        <taxon>Nosematidae</taxon>
        <taxon>Nosema</taxon>
    </lineage>
</organism>
<keyword evidence="1" id="KW-1133">Transmembrane helix</keyword>
<accession>R0KV07</accession>
<evidence type="ECO:0000313" key="2">
    <source>
        <dbReference type="EMBL" id="EOB14052.1"/>
    </source>
</evidence>